<dbReference type="AlphaFoldDB" id="A0A9W6BMF5"/>
<dbReference type="EMBL" id="BRXU01000011">
    <property type="protein sequence ID" value="GLC54971.1"/>
    <property type="molecule type" value="Genomic_DNA"/>
</dbReference>
<comment type="caution">
    <text evidence="2">The sequence shown here is derived from an EMBL/GenBank/DDBJ whole genome shotgun (WGS) entry which is preliminary data.</text>
</comment>
<evidence type="ECO:0000313" key="2">
    <source>
        <dbReference type="EMBL" id="GLC54971.1"/>
    </source>
</evidence>
<accession>A0A9W6BMF5</accession>
<feature type="compositionally biased region" description="Low complexity" evidence="1">
    <location>
        <begin position="273"/>
        <end position="286"/>
    </location>
</feature>
<sequence>MAPPCPRFVRRDPTMAPPSIFKPPAQQRFNLVVPTSLIERNFDMNAVLQCGLKVVFKRLSRGDSQPAEALDPVHGCVSRHVNPIGLTSYRVSGAQPAGVGTGCALQGWSVEDGRLVVEVASRQQQQQQQQEVQDSAPAPARRLFGDCLPSPATIRKQRPPRDDCPQQEQEEPQPQPQMPAEGSQSPPRQCGRFPLVPAPAPAATVLAPIQPPTKCMGAWQSSAAGVSGVVVAAAADLTPAGCCQVQTSYSMPTSDSSDAGCGSDHVPACPKLSRTSRQASRQSSQSSRDEPRVATPPAQRPKRHRPPPSATTKHNAGNAEAAWQKPMTLHAGIDLLLAAHMALSQQENGRPKRVRRPNSLFVQ</sequence>
<gene>
    <name evidence="2" type="primary">PLEST006813</name>
    <name evidence="2" type="ORF">PLESTB_000926200</name>
</gene>
<protein>
    <submittedName>
        <fullName evidence="2">Uncharacterized protein</fullName>
    </submittedName>
</protein>
<keyword evidence="3" id="KW-1185">Reference proteome</keyword>
<name>A0A9W6BMF5_9CHLO</name>
<feature type="region of interest" description="Disordered" evidence="1">
    <location>
        <begin position="253"/>
        <end position="317"/>
    </location>
</feature>
<feature type="region of interest" description="Disordered" evidence="1">
    <location>
        <begin position="126"/>
        <end position="196"/>
    </location>
</feature>
<proteinExistence type="predicted"/>
<evidence type="ECO:0000256" key="1">
    <source>
        <dbReference type="SAM" id="MobiDB-lite"/>
    </source>
</evidence>
<organism evidence="2 3">
    <name type="scientific">Pleodorina starrii</name>
    <dbReference type="NCBI Taxonomy" id="330485"/>
    <lineage>
        <taxon>Eukaryota</taxon>
        <taxon>Viridiplantae</taxon>
        <taxon>Chlorophyta</taxon>
        <taxon>core chlorophytes</taxon>
        <taxon>Chlorophyceae</taxon>
        <taxon>CS clade</taxon>
        <taxon>Chlamydomonadales</taxon>
        <taxon>Volvocaceae</taxon>
        <taxon>Pleodorina</taxon>
    </lineage>
</organism>
<evidence type="ECO:0000313" key="3">
    <source>
        <dbReference type="Proteomes" id="UP001165080"/>
    </source>
</evidence>
<dbReference type="Proteomes" id="UP001165080">
    <property type="component" value="Unassembled WGS sequence"/>
</dbReference>
<reference evidence="2 3" key="1">
    <citation type="journal article" date="2023" name="Commun. Biol.">
        <title>Reorganization of the ancestral sex-determining regions during the evolution of trioecy in Pleodorina starrii.</title>
        <authorList>
            <person name="Takahashi K."/>
            <person name="Suzuki S."/>
            <person name="Kawai-Toyooka H."/>
            <person name="Yamamoto K."/>
            <person name="Hamaji T."/>
            <person name="Ootsuki R."/>
            <person name="Yamaguchi H."/>
            <person name="Kawachi M."/>
            <person name="Higashiyama T."/>
            <person name="Nozaki H."/>
        </authorList>
    </citation>
    <scope>NUCLEOTIDE SEQUENCE [LARGE SCALE GENOMIC DNA]</scope>
    <source>
        <strain evidence="2 3">NIES-4479</strain>
    </source>
</reference>